<feature type="compositionally biased region" description="Basic and acidic residues" evidence="1">
    <location>
        <begin position="63"/>
        <end position="78"/>
    </location>
</feature>
<dbReference type="Proteomes" id="UP000178042">
    <property type="component" value="Unassembled WGS sequence"/>
</dbReference>
<feature type="region of interest" description="Disordered" evidence="1">
    <location>
        <begin position="59"/>
        <end position="105"/>
    </location>
</feature>
<protein>
    <recommendedName>
        <fullName evidence="4">30S ribosomal protein S21</fullName>
    </recommendedName>
</protein>
<dbReference type="EMBL" id="MFLD01000007">
    <property type="protein sequence ID" value="OGG60878.1"/>
    <property type="molecule type" value="Genomic_DNA"/>
</dbReference>
<name>A0A1F6DHI3_9BACT</name>
<organism evidence="2 3">
    <name type="scientific">Candidatus Kaiserbacteria bacterium RIFCSPHIGHO2_02_FULL_49_16</name>
    <dbReference type="NCBI Taxonomy" id="1798490"/>
    <lineage>
        <taxon>Bacteria</taxon>
        <taxon>Candidatus Kaiseribacteriota</taxon>
    </lineage>
</organism>
<evidence type="ECO:0000313" key="3">
    <source>
        <dbReference type="Proteomes" id="UP000178042"/>
    </source>
</evidence>
<feature type="compositionally biased region" description="Polar residues" evidence="1">
    <location>
        <begin position="86"/>
        <end position="96"/>
    </location>
</feature>
<gene>
    <name evidence="2" type="ORF">A3C86_00405</name>
</gene>
<evidence type="ECO:0000313" key="2">
    <source>
        <dbReference type="EMBL" id="OGG60878.1"/>
    </source>
</evidence>
<accession>A0A1F6DHI3</accession>
<evidence type="ECO:0000256" key="1">
    <source>
        <dbReference type="SAM" id="MobiDB-lite"/>
    </source>
</evidence>
<sequence length="105" mass="11970">MINAEVSKSGSETAISTIRKFSRKVRNAGLVRIVRDKRYFERGASKIVKKKRTLKSIRRRKEYSRLLKEGKATEEPTRHGNVARFPSQTNESQQARPSEGAPVAR</sequence>
<dbReference type="AlphaFoldDB" id="A0A1F6DHI3"/>
<comment type="caution">
    <text evidence="2">The sequence shown here is derived from an EMBL/GenBank/DDBJ whole genome shotgun (WGS) entry which is preliminary data.</text>
</comment>
<reference evidence="2 3" key="1">
    <citation type="journal article" date="2016" name="Nat. Commun.">
        <title>Thousands of microbial genomes shed light on interconnected biogeochemical processes in an aquifer system.</title>
        <authorList>
            <person name="Anantharaman K."/>
            <person name="Brown C.T."/>
            <person name="Hug L.A."/>
            <person name="Sharon I."/>
            <person name="Castelle C.J."/>
            <person name="Probst A.J."/>
            <person name="Thomas B.C."/>
            <person name="Singh A."/>
            <person name="Wilkins M.J."/>
            <person name="Karaoz U."/>
            <person name="Brodie E.L."/>
            <person name="Williams K.H."/>
            <person name="Hubbard S.S."/>
            <person name="Banfield J.F."/>
        </authorList>
    </citation>
    <scope>NUCLEOTIDE SEQUENCE [LARGE SCALE GENOMIC DNA]</scope>
</reference>
<proteinExistence type="predicted"/>
<evidence type="ECO:0008006" key="4">
    <source>
        <dbReference type="Google" id="ProtNLM"/>
    </source>
</evidence>